<dbReference type="eggNOG" id="ENOG502ZEP0">
    <property type="taxonomic scope" value="Bacteria"/>
</dbReference>
<dbReference type="AlphaFoldDB" id="A1SYT0"/>
<evidence type="ECO:0000313" key="3">
    <source>
        <dbReference type="Proteomes" id="UP000000639"/>
    </source>
</evidence>
<proteinExistence type="predicted"/>
<evidence type="ECO:0000256" key="1">
    <source>
        <dbReference type="SAM" id="Phobius"/>
    </source>
</evidence>
<accession>A1SYT0</accession>
<protein>
    <submittedName>
        <fullName evidence="2">Uncharacterized protein</fullName>
    </submittedName>
</protein>
<reference evidence="2 3" key="1">
    <citation type="submission" date="2007-01" db="EMBL/GenBank/DDBJ databases">
        <title>Complete sequence of Psychromonas ingrahamii 37.</title>
        <authorList>
            <consortium name="US DOE Joint Genome Institute"/>
            <person name="Copeland A."/>
            <person name="Lucas S."/>
            <person name="Lapidus A."/>
            <person name="Barry K."/>
            <person name="Detter J.C."/>
            <person name="Glavina del Rio T."/>
            <person name="Hammon N."/>
            <person name="Israni S."/>
            <person name="Dalin E."/>
            <person name="Tice H."/>
            <person name="Pitluck S."/>
            <person name="Thompson L.S."/>
            <person name="Brettin T."/>
            <person name="Bruce D."/>
            <person name="Han C."/>
            <person name="Tapia R."/>
            <person name="Schmutz J."/>
            <person name="Larimer F."/>
            <person name="Land M."/>
            <person name="Hauser L."/>
            <person name="Kyrpides N."/>
            <person name="Ivanova N."/>
            <person name="Staley J."/>
            <person name="Richardson P."/>
        </authorList>
    </citation>
    <scope>NUCLEOTIDE SEQUENCE [LARGE SCALE GENOMIC DNA]</scope>
    <source>
        <strain evidence="2 3">37</strain>
    </source>
</reference>
<sequence length="300" mass="33969">MGNVNRVIFWVFIPSVLLFYIVFRVVEWQNYDDGGRQLISEQHALNLSVRDDIDCLILGGSNAVFSLSAEQMSNQSNLTCYNLSLLNEGFSDGAYFDFIRNLAIERTQIKSIFYSSVIPLTNTVFLDRLESNQSQIGISGDGRVKFQFTGRSLASYLKDFLQDKPPFQSLQYPMPTPSGDFNFDEFDGCQREKIRDEWIPVTIDEDFKQWLGDNLLTVSTLFPNANISFVLPSTLRSQLSEDDIGKFSDTLESEVVSNSAHYIAQSTFSDVSVLCDGTHHANANGREIRTSELLLLMQNR</sequence>
<dbReference type="HOGENOM" id="CLU_927094_0_0_6"/>
<organism evidence="2 3">
    <name type="scientific">Psychromonas ingrahamii (strain DSM 17664 / CCUG 51855 / 37)</name>
    <dbReference type="NCBI Taxonomy" id="357804"/>
    <lineage>
        <taxon>Bacteria</taxon>
        <taxon>Pseudomonadati</taxon>
        <taxon>Pseudomonadota</taxon>
        <taxon>Gammaproteobacteria</taxon>
        <taxon>Alteromonadales</taxon>
        <taxon>Psychromonadaceae</taxon>
        <taxon>Psychromonas</taxon>
    </lineage>
</organism>
<dbReference type="Proteomes" id="UP000000639">
    <property type="component" value="Chromosome"/>
</dbReference>
<evidence type="ECO:0000313" key="2">
    <source>
        <dbReference type="EMBL" id="ABM04645.1"/>
    </source>
</evidence>
<name>A1SYT0_PSYIN</name>
<dbReference type="EMBL" id="CP000510">
    <property type="protein sequence ID" value="ABM04645.1"/>
    <property type="molecule type" value="Genomic_DNA"/>
</dbReference>
<keyword evidence="1" id="KW-1133">Transmembrane helix</keyword>
<keyword evidence="1" id="KW-0812">Transmembrane</keyword>
<dbReference type="STRING" id="357804.Ping_2943"/>
<keyword evidence="1" id="KW-0472">Membrane</keyword>
<dbReference type="KEGG" id="pin:Ping_2943"/>
<gene>
    <name evidence="2" type="ordered locus">Ping_2943</name>
</gene>
<keyword evidence="3" id="KW-1185">Reference proteome</keyword>
<feature type="transmembrane region" description="Helical" evidence="1">
    <location>
        <begin position="7"/>
        <end position="26"/>
    </location>
</feature>